<name>A0A8S0WXL8_CYCAE</name>
<dbReference type="GO" id="GO:0016491">
    <property type="term" value="F:oxidoreductase activity"/>
    <property type="evidence" value="ECO:0007669"/>
    <property type="project" value="UniProtKB-KW"/>
</dbReference>
<comment type="caution">
    <text evidence="7">The sequence shown here is derived from an EMBL/GenBank/DDBJ whole genome shotgun (WGS) entry which is preliminary data.</text>
</comment>
<keyword evidence="8" id="KW-1185">Reference proteome</keyword>
<organism evidence="7 8">
    <name type="scientific">Cyclocybe aegerita</name>
    <name type="common">Black poplar mushroom</name>
    <name type="synonym">Agrocybe aegerita</name>
    <dbReference type="NCBI Taxonomy" id="1973307"/>
    <lineage>
        <taxon>Eukaryota</taxon>
        <taxon>Fungi</taxon>
        <taxon>Dikarya</taxon>
        <taxon>Basidiomycota</taxon>
        <taxon>Agaricomycotina</taxon>
        <taxon>Agaricomycetes</taxon>
        <taxon>Agaricomycetidae</taxon>
        <taxon>Agaricales</taxon>
        <taxon>Agaricineae</taxon>
        <taxon>Bolbitiaceae</taxon>
        <taxon>Cyclocybe</taxon>
    </lineage>
</organism>
<feature type="signal peptide" evidence="5">
    <location>
        <begin position="1"/>
        <end position="21"/>
    </location>
</feature>
<dbReference type="PROSITE" id="PS51387">
    <property type="entry name" value="FAD_PCMH"/>
    <property type="match status" value="1"/>
</dbReference>
<dbReference type="Gene3D" id="3.40.462.20">
    <property type="match status" value="1"/>
</dbReference>
<dbReference type="AlphaFoldDB" id="A0A8S0WXL8"/>
<dbReference type="Gene3D" id="3.30.43.10">
    <property type="entry name" value="Uridine Diphospho-n-acetylenolpyruvylglucosamine Reductase, domain 2"/>
    <property type="match status" value="1"/>
</dbReference>
<evidence type="ECO:0000256" key="3">
    <source>
        <dbReference type="ARBA" id="ARBA00022827"/>
    </source>
</evidence>
<dbReference type="InterPro" id="IPR016169">
    <property type="entry name" value="FAD-bd_PCMH_sub2"/>
</dbReference>
<dbReference type="EMBL" id="CACVBS010000032">
    <property type="protein sequence ID" value="CAA7261278.1"/>
    <property type="molecule type" value="Genomic_DNA"/>
</dbReference>
<dbReference type="InterPro" id="IPR016166">
    <property type="entry name" value="FAD-bd_PCMH"/>
</dbReference>
<evidence type="ECO:0000313" key="8">
    <source>
        <dbReference type="Proteomes" id="UP000467700"/>
    </source>
</evidence>
<keyword evidence="4" id="KW-0560">Oxidoreductase</keyword>
<dbReference type="GO" id="GO:0071949">
    <property type="term" value="F:FAD binding"/>
    <property type="evidence" value="ECO:0007669"/>
    <property type="project" value="InterPro"/>
</dbReference>
<keyword evidence="3" id="KW-0274">FAD</keyword>
<evidence type="ECO:0000256" key="1">
    <source>
        <dbReference type="ARBA" id="ARBA00005466"/>
    </source>
</evidence>
<protein>
    <recommendedName>
        <fullName evidence="6">FAD-binding PCMH-type domain-containing protein</fullName>
    </recommendedName>
</protein>
<dbReference type="Gene3D" id="3.30.465.10">
    <property type="match status" value="1"/>
</dbReference>
<dbReference type="InterPro" id="IPR036318">
    <property type="entry name" value="FAD-bd_PCMH-like_sf"/>
</dbReference>
<evidence type="ECO:0000313" key="7">
    <source>
        <dbReference type="EMBL" id="CAA7261278.1"/>
    </source>
</evidence>
<sequence length="496" mass="53286">MLYKSLCAALALASFPLYVVGTPSLEQRDLSLFHDPVCRQIGKAISPASDVYYPGHRLYVKGISHWASSSSQLSKCVVEPGTAADIGIILGILGKTRTPFAVKGGGHASNPGFSSTTGVHISMYRFSGVKYDEASQTAEIGAGLVWDDVYAALEPYNVNVVGGRVTGVGVGGFILGGGYSWKSNQYGLTIDTVTAFELVKPNSKVVTVTQASDPALFKGLKGGFNNFGIVTKFTLKTFPQTQVWGGLITITAPFIPQVAAATAAFSANVKDPKASIITTYNFLLGQPGISQLLFYDAPTPPPGIFDDFLAIPHLTKNVKTRSFSSLVLASPANITYHQRGVFNTASVLDYTPNMLDVVLNETIFWGTRLSLFGTGTFISYDVEPFLPSIYSHNLEPTAFPPVRSLGLLPFNIYYAWLSPFHDEFFHDAARKSAQQVMNAAMAEGQSSLLGAPLYPNYAIYDTPLSDIYGANLPALQALKAEVDPTNIMGLAGGWKL</sequence>
<dbReference type="Proteomes" id="UP000467700">
    <property type="component" value="Unassembled WGS sequence"/>
</dbReference>
<evidence type="ECO:0000256" key="4">
    <source>
        <dbReference type="ARBA" id="ARBA00023002"/>
    </source>
</evidence>
<evidence type="ECO:0000259" key="6">
    <source>
        <dbReference type="PROSITE" id="PS51387"/>
    </source>
</evidence>
<dbReference type="InterPro" id="IPR006094">
    <property type="entry name" value="Oxid_FAD_bind_N"/>
</dbReference>
<feature type="chain" id="PRO_5035740102" description="FAD-binding PCMH-type domain-containing protein" evidence="5">
    <location>
        <begin position="22"/>
        <end position="496"/>
    </location>
</feature>
<proteinExistence type="inferred from homology"/>
<dbReference type="PANTHER" id="PTHR42973:SF13">
    <property type="entry name" value="FAD-BINDING PCMH-TYPE DOMAIN-CONTAINING PROTEIN"/>
    <property type="match status" value="1"/>
</dbReference>
<feature type="domain" description="FAD-binding PCMH-type" evidence="6">
    <location>
        <begin position="70"/>
        <end position="240"/>
    </location>
</feature>
<keyword evidence="2" id="KW-0285">Flavoprotein</keyword>
<accession>A0A8S0WXL8</accession>
<reference evidence="7 8" key="1">
    <citation type="submission" date="2020-01" db="EMBL/GenBank/DDBJ databases">
        <authorList>
            <person name="Gupta K D."/>
        </authorList>
    </citation>
    <scope>NUCLEOTIDE SEQUENCE [LARGE SCALE GENOMIC DNA]</scope>
</reference>
<comment type="similarity">
    <text evidence="1">Belongs to the oxygen-dependent FAD-linked oxidoreductase family.</text>
</comment>
<gene>
    <name evidence="7" type="ORF">AAE3_LOCUS3539</name>
</gene>
<dbReference type="OrthoDB" id="2151789at2759"/>
<dbReference type="PANTHER" id="PTHR42973">
    <property type="entry name" value="BINDING OXIDOREDUCTASE, PUTATIVE (AFU_ORTHOLOGUE AFUA_1G17690)-RELATED"/>
    <property type="match status" value="1"/>
</dbReference>
<evidence type="ECO:0000256" key="2">
    <source>
        <dbReference type="ARBA" id="ARBA00022630"/>
    </source>
</evidence>
<dbReference type="SUPFAM" id="SSF56176">
    <property type="entry name" value="FAD-binding/transporter-associated domain-like"/>
    <property type="match status" value="1"/>
</dbReference>
<dbReference type="InterPro" id="IPR050416">
    <property type="entry name" value="FAD-linked_Oxidoreductase"/>
</dbReference>
<evidence type="ECO:0000256" key="5">
    <source>
        <dbReference type="SAM" id="SignalP"/>
    </source>
</evidence>
<keyword evidence="5" id="KW-0732">Signal</keyword>
<dbReference type="Pfam" id="PF01565">
    <property type="entry name" value="FAD_binding_4"/>
    <property type="match status" value="1"/>
</dbReference>
<dbReference type="InterPro" id="IPR016167">
    <property type="entry name" value="FAD-bd_PCMH_sub1"/>
</dbReference>